<dbReference type="PROSITE" id="PS00166">
    <property type="entry name" value="ENOYL_COA_HYDRATASE"/>
    <property type="match status" value="1"/>
</dbReference>
<evidence type="ECO:0000313" key="2">
    <source>
        <dbReference type="EMBL" id="QSG13953.1"/>
    </source>
</evidence>
<organism evidence="2 3">
    <name type="scientific">Halapricum desulfuricans</name>
    <dbReference type="NCBI Taxonomy" id="2841257"/>
    <lineage>
        <taxon>Archaea</taxon>
        <taxon>Methanobacteriati</taxon>
        <taxon>Methanobacteriota</taxon>
        <taxon>Stenosarchaea group</taxon>
        <taxon>Halobacteria</taxon>
        <taxon>Halobacteriales</taxon>
        <taxon>Haloarculaceae</taxon>
        <taxon>Halapricum</taxon>
    </lineage>
</organism>
<dbReference type="PANTHER" id="PTHR43459:SF1">
    <property type="entry name" value="EG:BACN32G11.4 PROTEIN"/>
    <property type="match status" value="1"/>
</dbReference>
<dbReference type="GeneID" id="68857044"/>
<dbReference type="InterPro" id="IPR001753">
    <property type="entry name" value="Enoyl-CoA_hydra/iso"/>
</dbReference>
<accession>A0A897NT28</accession>
<evidence type="ECO:0000313" key="3">
    <source>
        <dbReference type="Proteomes" id="UP000663292"/>
    </source>
</evidence>
<comment type="similarity">
    <text evidence="1">Belongs to the enoyl-CoA hydratase/isomerase family.</text>
</comment>
<reference evidence="2 3" key="1">
    <citation type="submission" date="2020-11" db="EMBL/GenBank/DDBJ databases">
        <title>Carbohydrate-dependent, anaerobic sulfur respiration: A novel catabolism in halophilic archaea.</title>
        <authorList>
            <person name="Sorokin D.Y."/>
            <person name="Messina E."/>
            <person name="Smedile F."/>
            <person name="La Cono V."/>
            <person name="Hallsworth J.E."/>
            <person name="Yakimov M.M."/>
        </authorList>
    </citation>
    <scope>NUCLEOTIDE SEQUENCE [LARGE SCALE GENOMIC DNA]</scope>
    <source>
        <strain evidence="2 3">HSR-Est</strain>
    </source>
</reference>
<dbReference type="InterPro" id="IPR018376">
    <property type="entry name" value="Enoyl-CoA_hyd/isom_CS"/>
</dbReference>
<dbReference type="Gene3D" id="3.90.226.10">
    <property type="entry name" value="2-enoyl-CoA Hydratase, Chain A, domain 1"/>
    <property type="match status" value="1"/>
</dbReference>
<evidence type="ECO:0000256" key="1">
    <source>
        <dbReference type="RuleBase" id="RU003707"/>
    </source>
</evidence>
<dbReference type="AlphaFoldDB" id="A0A897NT28"/>
<dbReference type="Proteomes" id="UP000663292">
    <property type="component" value="Chromosome"/>
</dbReference>
<dbReference type="CDD" id="cd06558">
    <property type="entry name" value="crotonase-like"/>
    <property type="match status" value="1"/>
</dbReference>
<sequence>MTVEVERSERVVICTLANPDGRNALTAETATQLADGITGLEDSDARCVLLRGEGETFCASGDVGAHVGRARGELDGAAWRDRLEAVGDAVAAVYECPLPTVAAVEGAAFGAGAALALACDLRIASARGAIGFGFRRFGLAATAGATYLLPRIVAPDTALQLLYTGELVGAERAAELGLFTDVHPVETFEDELVSLLATLSTGPRDALIAAKNLLRAEHVDLRRTLDRELETASRLADTDDFHEGVTAFVTEREPEF</sequence>
<dbReference type="EC" id="4.2.1.17" evidence="2"/>
<dbReference type="Pfam" id="PF00378">
    <property type="entry name" value="ECH_1"/>
    <property type="match status" value="1"/>
</dbReference>
<protein>
    <submittedName>
        <fullName evidence="2">Enoyl-CoA hydratase/carnithine racemase</fullName>
        <ecNumber evidence="2">4.2.1.17</ecNumber>
    </submittedName>
</protein>
<keyword evidence="3" id="KW-1185">Reference proteome</keyword>
<gene>
    <name evidence="2" type="primary">caiD</name>
    <name evidence="2" type="ORF">HSEST_0404</name>
</gene>
<dbReference type="RefSeq" id="WP_229121902.1">
    <property type="nucleotide sequence ID" value="NZ_CP064791.1"/>
</dbReference>
<name>A0A897NT28_9EURY</name>
<keyword evidence="2" id="KW-0456">Lyase</keyword>
<dbReference type="GO" id="GO:0004300">
    <property type="term" value="F:enoyl-CoA hydratase activity"/>
    <property type="evidence" value="ECO:0007669"/>
    <property type="project" value="UniProtKB-EC"/>
</dbReference>
<dbReference type="SUPFAM" id="SSF52096">
    <property type="entry name" value="ClpP/crotonase"/>
    <property type="match status" value="1"/>
</dbReference>
<dbReference type="EMBL" id="CP064791">
    <property type="protein sequence ID" value="QSG13953.1"/>
    <property type="molecule type" value="Genomic_DNA"/>
</dbReference>
<dbReference type="PANTHER" id="PTHR43459">
    <property type="entry name" value="ENOYL-COA HYDRATASE"/>
    <property type="match status" value="1"/>
</dbReference>
<proteinExistence type="inferred from homology"/>
<dbReference type="InterPro" id="IPR029045">
    <property type="entry name" value="ClpP/crotonase-like_dom_sf"/>
</dbReference>